<evidence type="ECO:0000259" key="1">
    <source>
        <dbReference type="PROSITE" id="PS50144"/>
    </source>
</evidence>
<feature type="domain" description="MATH" evidence="1">
    <location>
        <begin position="34"/>
        <end position="87"/>
    </location>
</feature>
<organism evidence="2">
    <name type="scientific">Spirodela intermedia</name>
    <name type="common">Intermediate duckweed</name>
    <dbReference type="NCBI Taxonomy" id="51605"/>
    <lineage>
        <taxon>Eukaryota</taxon>
        <taxon>Viridiplantae</taxon>
        <taxon>Streptophyta</taxon>
        <taxon>Embryophyta</taxon>
        <taxon>Tracheophyta</taxon>
        <taxon>Spermatophyta</taxon>
        <taxon>Magnoliopsida</taxon>
        <taxon>Liliopsida</taxon>
        <taxon>Araceae</taxon>
        <taxon>Lemnoideae</taxon>
        <taxon>Spirodela</taxon>
    </lineage>
</organism>
<dbReference type="Gene3D" id="2.60.210.10">
    <property type="entry name" value="Apoptosis, Tumor Necrosis Factor Receptor Associated Protein 2, Chain A"/>
    <property type="match status" value="1"/>
</dbReference>
<accession>A0A7I8JDR9</accession>
<dbReference type="PROSITE" id="PS50144">
    <property type="entry name" value="MATH"/>
    <property type="match status" value="1"/>
</dbReference>
<dbReference type="InterPro" id="IPR008974">
    <property type="entry name" value="TRAF-like"/>
</dbReference>
<dbReference type="EMBL" id="LR743598">
    <property type="protein sequence ID" value="CAA2628425.1"/>
    <property type="molecule type" value="Genomic_DNA"/>
</dbReference>
<evidence type="ECO:0000313" key="2">
    <source>
        <dbReference type="EMBL" id="CAA2628425.1"/>
    </source>
</evidence>
<dbReference type="Pfam" id="PF22486">
    <property type="entry name" value="MATH_2"/>
    <property type="match status" value="1"/>
</dbReference>
<reference evidence="2 3" key="1">
    <citation type="submission" date="2019-12" db="EMBL/GenBank/DDBJ databases">
        <authorList>
            <person name="Scholz U."/>
            <person name="Mascher M."/>
            <person name="Fiebig A."/>
        </authorList>
    </citation>
    <scope>NUCLEOTIDE SEQUENCE</scope>
</reference>
<proteinExistence type="predicted"/>
<dbReference type="GO" id="GO:0016567">
    <property type="term" value="P:protein ubiquitination"/>
    <property type="evidence" value="ECO:0007669"/>
    <property type="project" value="InterPro"/>
</dbReference>
<sequence length="286" mass="32671">MMLPLTSWEAAEGSRRREEQPEVSWSTLFGRAVKESYRYVVVGYSMAKGMGIGKFLASEIFLVGRYLWVIYFYPEGKNREDDDYVSVSPFELILVDQSGKGEHIVKSRFGGKRPDGPLRLWGYKHMGSNRFIKKAALERSAYLQEDSDYTTMERSADQHLTPGQWSIPVPPSDLGPSLDELLMTEMGSDIVFVVPCVQLEAYNRFYNCPEKKYVHGTSCGMKIYIGGETRRKQYSFRSGDIYLCRKHNFHLTLAEGHRCPGLKSACLKFIGRCLEASFRLLQKLHG</sequence>
<gene>
    <name evidence="2" type="ORF">SI7747_11014067</name>
</gene>
<dbReference type="EMBL" id="CACRZD030000011">
    <property type="protein sequence ID" value="CAA6667673.1"/>
    <property type="molecule type" value="Genomic_DNA"/>
</dbReference>
<name>A0A7I8JDR9_SPIIN</name>
<evidence type="ECO:0000313" key="3">
    <source>
        <dbReference type="Proteomes" id="UP001189122"/>
    </source>
</evidence>
<dbReference type="InterPro" id="IPR045005">
    <property type="entry name" value="BPM1-6"/>
</dbReference>
<dbReference type="SUPFAM" id="SSF49599">
    <property type="entry name" value="TRAF domain-like"/>
    <property type="match status" value="1"/>
</dbReference>
<dbReference type="CDD" id="cd00121">
    <property type="entry name" value="MATH"/>
    <property type="match status" value="1"/>
</dbReference>
<dbReference type="AlphaFoldDB" id="A0A7I8JDR9"/>
<protein>
    <recommendedName>
        <fullName evidence="1">MATH domain-containing protein</fullName>
    </recommendedName>
</protein>
<dbReference type="Proteomes" id="UP001189122">
    <property type="component" value="Unassembled WGS sequence"/>
</dbReference>
<dbReference type="InterPro" id="IPR002083">
    <property type="entry name" value="MATH/TRAF_dom"/>
</dbReference>
<keyword evidence="3" id="KW-1185">Reference proteome</keyword>
<dbReference type="PANTHER" id="PTHR26379">
    <property type="entry name" value="BTB/POZ AND MATH DOMAIN-CONTAINING PROTEIN 1"/>
    <property type="match status" value="1"/>
</dbReference>
<dbReference type="PANTHER" id="PTHR26379:SF293">
    <property type="entry name" value="BTB_POZ AND MATH DOMAIN-CONTAINING PROTEIN 3"/>
    <property type="match status" value="1"/>
</dbReference>